<dbReference type="AlphaFoldDB" id="A0A2X0K9W5"/>
<evidence type="ECO:0000313" key="4">
    <source>
        <dbReference type="Proteomes" id="UP000249723"/>
    </source>
</evidence>
<accession>A0A2X0K9W5</accession>
<feature type="chain" id="PRO_5030059985" evidence="2">
    <location>
        <begin position="20"/>
        <end position="212"/>
    </location>
</feature>
<keyword evidence="4" id="KW-1185">Reference proteome</keyword>
<dbReference type="Proteomes" id="UP000249723">
    <property type="component" value="Unassembled WGS sequence"/>
</dbReference>
<evidence type="ECO:0000313" key="3">
    <source>
        <dbReference type="EMBL" id="SCZ89992.1"/>
    </source>
</evidence>
<evidence type="ECO:0000256" key="2">
    <source>
        <dbReference type="SAM" id="SignalP"/>
    </source>
</evidence>
<organism evidence="3 4">
    <name type="scientific">Microbotryum saponariae</name>
    <dbReference type="NCBI Taxonomy" id="289078"/>
    <lineage>
        <taxon>Eukaryota</taxon>
        <taxon>Fungi</taxon>
        <taxon>Dikarya</taxon>
        <taxon>Basidiomycota</taxon>
        <taxon>Pucciniomycotina</taxon>
        <taxon>Microbotryomycetes</taxon>
        <taxon>Microbotryales</taxon>
        <taxon>Microbotryaceae</taxon>
        <taxon>Microbotryum</taxon>
    </lineage>
</organism>
<reference evidence="4" key="1">
    <citation type="submission" date="2016-10" db="EMBL/GenBank/DDBJ databases">
        <authorList>
            <person name="Jeantristanb JTB J.-T."/>
            <person name="Ricardo R."/>
        </authorList>
    </citation>
    <scope>NUCLEOTIDE SEQUENCE [LARGE SCALE GENOMIC DNA]</scope>
</reference>
<evidence type="ECO:0000256" key="1">
    <source>
        <dbReference type="SAM" id="MobiDB-lite"/>
    </source>
</evidence>
<gene>
    <name evidence="3" type="ORF">BZ3500_MVSOF-1268-A1-R1_CHR1-3G01711</name>
</gene>
<dbReference type="OrthoDB" id="10578544at2759"/>
<proteinExistence type="predicted"/>
<protein>
    <submittedName>
        <fullName evidence="3">BZ3500_MvSof-1268-A1-R1_Chr1-3g01711 protein</fullName>
    </submittedName>
</protein>
<feature type="region of interest" description="Disordered" evidence="1">
    <location>
        <begin position="161"/>
        <end position="212"/>
    </location>
</feature>
<name>A0A2X0K9W5_9BASI</name>
<keyword evidence="2" id="KW-0732">Signal</keyword>
<feature type="compositionally biased region" description="Basic residues" evidence="1">
    <location>
        <begin position="194"/>
        <end position="212"/>
    </location>
</feature>
<dbReference type="EMBL" id="FMWP01000014">
    <property type="protein sequence ID" value="SCZ89992.1"/>
    <property type="molecule type" value="Genomic_DNA"/>
</dbReference>
<sequence>MLMLKSLSVLIVAASAAHALQSPASASNLGERGLTDGITKPITDIVSNAPLLGGLFGGGVKSPTDKVKRGLDNVVPVSNSAIPVESLSDTESALNDVTLDHNAATPDTGASGLPGVGGVFPDAGLESLISGLHKRQKQTHADLNVDFDAELDLVRRNHGKASGIKSKVNDAKPAKPATFVKKSKKHPKMADKEHHKKHDKEHKEHKKHHPVA</sequence>
<feature type="signal peptide" evidence="2">
    <location>
        <begin position="1"/>
        <end position="19"/>
    </location>
</feature>